<dbReference type="EC" id="3.2.1.45" evidence="3 6"/>
<dbReference type="Pfam" id="PF02055">
    <property type="entry name" value="Glyco_hydro_30"/>
    <property type="match status" value="1"/>
</dbReference>
<dbReference type="PRINTS" id="PR00843">
    <property type="entry name" value="GLHYDRLASE30"/>
</dbReference>
<comment type="catalytic activity">
    <reaction evidence="1">
        <text>a beta-D-glucosyl-(1&lt;-&gt;1')-N-acylsphing-4-enine + H2O = an N-acylsphing-4-enine + D-glucose</text>
        <dbReference type="Rhea" id="RHEA:13269"/>
        <dbReference type="ChEBI" id="CHEBI:4167"/>
        <dbReference type="ChEBI" id="CHEBI:15377"/>
        <dbReference type="ChEBI" id="CHEBI:22801"/>
        <dbReference type="ChEBI" id="CHEBI:52639"/>
        <dbReference type="EC" id="3.2.1.45"/>
    </reaction>
    <physiologicalReaction direction="left-to-right" evidence="1">
        <dbReference type="Rhea" id="RHEA:13270"/>
    </physiologicalReaction>
</comment>
<gene>
    <name evidence="10" type="primary">LOC112049928</name>
</gene>
<accession>A0ABM3LIC6</accession>
<dbReference type="Gene3D" id="3.20.20.80">
    <property type="entry name" value="Glycosidases"/>
    <property type="match status" value="1"/>
</dbReference>
<evidence type="ECO:0000259" key="7">
    <source>
        <dbReference type="Pfam" id="PF02055"/>
    </source>
</evidence>
<evidence type="ECO:0000256" key="3">
    <source>
        <dbReference type="ARBA" id="ARBA00012658"/>
    </source>
</evidence>
<evidence type="ECO:0000256" key="1">
    <source>
        <dbReference type="ARBA" id="ARBA00001013"/>
    </source>
</evidence>
<dbReference type="Pfam" id="PF17189">
    <property type="entry name" value="Glyco_hydro_30C"/>
    <property type="match status" value="1"/>
</dbReference>
<reference evidence="10" key="1">
    <citation type="submission" date="2025-08" db="UniProtKB">
        <authorList>
            <consortium name="RefSeq"/>
        </authorList>
    </citation>
    <scope>IDENTIFICATION</scope>
</reference>
<evidence type="ECO:0000313" key="10">
    <source>
        <dbReference type="RefSeq" id="XP_052738825.1"/>
    </source>
</evidence>
<keyword evidence="6" id="KW-0326">Glycosidase</keyword>
<sequence length="451" mass="51693">MNHAYDRLTLRLNASERYQTIVGFGGGISDSAAINWKDLSPELQDYFIQSYFGENGLEYNMLRTPIGGTDYSTRFYSYNDLPKNDAALTNFTFTEEDIKYKIPMFKASMAMSKTPIYVIGSTWSPPLWMKTNESIIGFTQLKFEYYQTYADFHLKFIELYSSAGIPIWAITTTNEPLNGVLELSAYNTLGWSLKNLGEWIFQNLGPTIRNSKFKDVKIITSDDQRLTIPYFVYMLLVLTPQAIDYIDGFGVHFYSDQVVPPSVYESININYEYGDKFIIATEACEGSFPWETIKVAYGSWERAFSYTLGIIQDLNYNFVGWMDWNLCLDTQGGPNWAGNYVDAAIIVDKSKQEFIKQPMFYAMGHFSKFIPRGSMRIQANETSYCPPSSNLYKTAFITPKNTIVVNLYNDDRARTINLQIENQQATVHLEADSITTVEFLQTQNCNLNKKN</sequence>
<dbReference type="SUPFAM" id="SSF51445">
    <property type="entry name" value="(Trans)glycosidases"/>
    <property type="match status" value="1"/>
</dbReference>
<evidence type="ECO:0000313" key="9">
    <source>
        <dbReference type="Proteomes" id="UP001652582"/>
    </source>
</evidence>
<dbReference type="RefSeq" id="XP_052738825.1">
    <property type="nucleotide sequence ID" value="XM_052882865.1"/>
</dbReference>
<dbReference type="PANTHER" id="PTHR11069:SF23">
    <property type="entry name" value="LYSOSOMAL ACID GLUCOSYLCERAMIDASE"/>
    <property type="match status" value="1"/>
</dbReference>
<keyword evidence="6" id="KW-0443">Lipid metabolism</keyword>
<evidence type="ECO:0000256" key="6">
    <source>
        <dbReference type="RuleBase" id="RU361188"/>
    </source>
</evidence>
<evidence type="ECO:0000256" key="5">
    <source>
        <dbReference type="ARBA" id="ARBA00022801"/>
    </source>
</evidence>
<protein>
    <recommendedName>
        <fullName evidence="3 6">Glucosylceramidase</fullName>
        <ecNumber evidence="3 6">3.2.1.45</ecNumber>
    </recommendedName>
</protein>
<keyword evidence="4" id="KW-0732">Signal</keyword>
<feature type="domain" description="Glycosyl hydrolase family 30 TIM-barrel" evidence="7">
    <location>
        <begin position="21"/>
        <end position="370"/>
    </location>
</feature>
<dbReference type="InterPro" id="IPR033453">
    <property type="entry name" value="Glyco_hydro_30_TIM-barrel"/>
</dbReference>
<dbReference type="InterPro" id="IPR033452">
    <property type="entry name" value="GH30_C"/>
</dbReference>
<dbReference type="Proteomes" id="UP001652582">
    <property type="component" value="Chromosome 8"/>
</dbReference>
<evidence type="ECO:0000259" key="8">
    <source>
        <dbReference type="Pfam" id="PF17189"/>
    </source>
</evidence>
<dbReference type="PANTHER" id="PTHR11069">
    <property type="entry name" value="GLUCOSYLCERAMIDASE"/>
    <property type="match status" value="1"/>
</dbReference>
<proteinExistence type="inferred from homology"/>
<keyword evidence="6" id="KW-0746">Sphingolipid metabolism</keyword>
<feature type="domain" description="Glycosyl hydrolase family 30 beta sandwich" evidence="8">
    <location>
        <begin position="373"/>
        <end position="437"/>
    </location>
</feature>
<keyword evidence="5 6" id="KW-0378">Hydrolase</keyword>
<dbReference type="InterPro" id="IPR001139">
    <property type="entry name" value="Glyco_hydro_30"/>
</dbReference>
<dbReference type="GeneID" id="112049928"/>
<keyword evidence="9" id="KW-1185">Reference proteome</keyword>
<evidence type="ECO:0000256" key="2">
    <source>
        <dbReference type="ARBA" id="ARBA00005382"/>
    </source>
</evidence>
<comment type="similarity">
    <text evidence="2 6">Belongs to the glycosyl hydrolase 30 family.</text>
</comment>
<dbReference type="InterPro" id="IPR017853">
    <property type="entry name" value="GH"/>
</dbReference>
<organism evidence="9 10">
    <name type="scientific">Bicyclus anynana</name>
    <name type="common">Squinting bush brown butterfly</name>
    <dbReference type="NCBI Taxonomy" id="110368"/>
    <lineage>
        <taxon>Eukaryota</taxon>
        <taxon>Metazoa</taxon>
        <taxon>Ecdysozoa</taxon>
        <taxon>Arthropoda</taxon>
        <taxon>Hexapoda</taxon>
        <taxon>Insecta</taxon>
        <taxon>Pterygota</taxon>
        <taxon>Neoptera</taxon>
        <taxon>Endopterygota</taxon>
        <taxon>Lepidoptera</taxon>
        <taxon>Glossata</taxon>
        <taxon>Ditrysia</taxon>
        <taxon>Papilionoidea</taxon>
        <taxon>Nymphalidae</taxon>
        <taxon>Satyrinae</taxon>
        <taxon>Satyrini</taxon>
        <taxon>Mycalesina</taxon>
        <taxon>Bicyclus</taxon>
    </lineage>
</organism>
<evidence type="ECO:0000256" key="4">
    <source>
        <dbReference type="ARBA" id="ARBA00022729"/>
    </source>
</evidence>
<name>A0ABM3LIC6_BICAN</name>